<keyword evidence="2" id="KW-1185">Reference proteome</keyword>
<dbReference type="RefSeq" id="WP_125126694.1">
    <property type="nucleotide sequence ID" value="NZ_RHJS01000002.1"/>
</dbReference>
<dbReference type="AlphaFoldDB" id="A0A426DDU6"/>
<gene>
    <name evidence="1" type="ORF">EBB54_05680</name>
</gene>
<evidence type="ECO:0000313" key="2">
    <source>
        <dbReference type="Proteomes" id="UP000274920"/>
    </source>
</evidence>
<dbReference type="SUPFAM" id="SSF52540">
    <property type="entry name" value="P-loop containing nucleoside triphosphate hydrolases"/>
    <property type="match status" value="1"/>
</dbReference>
<protein>
    <submittedName>
        <fullName evidence="1">9-O-acetyl-N-acetylneuraminate esterase</fullName>
    </submittedName>
</protein>
<sequence length="535" mass="61758">MGKIFNVTADCKPGLHYMVDISSRLARMKGYVDRGEYFTINRARQYGKTTTLRALKEYLKDQYYVVSMDFQVQMSYAKFRSENAFSAAFAKAFVRIIQDPDIALPEAMKTAVGNLKRATRENREDLELVELFQYLSDICRTADKPLVLMIDEIDSAANNQVFLDFLAQLRGHYIDRDKSPAFQSVILAGVYDIKNLKRKFRPGEDDKLNSPWNIAVDFKVGMSFTAEEIAGMLTDYEDEHATGMNIAEMSELIYEYTSGYPFLVSKLCKLIAEEVAGGEKFSELKAAWTYAGFMEAYQTLLGEKNTLFESMVNKLYDYTELRDMVCSILFTGKEYSYNALDQAIGTAEMFGFIKNVNGTVAIANRIFEMVFYNLFLTSAENQNTDIYKAAIADKNQFIYAGHLNMDLLLERFVEHFDDLYGDIPHPFKEEDGRRYFLLYLRPIINGTGNYYIESRTRNMERTDVIIDYCGEQIVVELKLWRGNTYHERGEQQLMKYLEHYHLKKGYMLSFNFNKNKEIGVKRIVLGDKVLIEAVV</sequence>
<dbReference type="Proteomes" id="UP000274920">
    <property type="component" value="Unassembled WGS sequence"/>
</dbReference>
<name>A0A426DDU6_9FIRM</name>
<dbReference type="Pfam" id="PF14516">
    <property type="entry name" value="AAA_35"/>
    <property type="match status" value="1"/>
</dbReference>
<dbReference type="InterPro" id="IPR027417">
    <property type="entry name" value="P-loop_NTPase"/>
</dbReference>
<dbReference type="Gene3D" id="3.40.50.300">
    <property type="entry name" value="P-loop containing nucleotide triphosphate hydrolases"/>
    <property type="match status" value="1"/>
</dbReference>
<proteinExistence type="predicted"/>
<dbReference type="EMBL" id="RHJS01000002">
    <property type="protein sequence ID" value="RRK30924.1"/>
    <property type="molecule type" value="Genomic_DNA"/>
</dbReference>
<dbReference type="InterPro" id="IPR026350">
    <property type="entry name" value="GxxExxY"/>
</dbReference>
<comment type="caution">
    <text evidence="1">The sequence shown here is derived from an EMBL/GenBank/DDBJ whole genome shotgun (WGS) entry which is preliminary data.</text>
</comment>
<evidence type="ECO:0000313" key="1">
    <source>
        <dbReference type="EMBL" id="RRK30924.1"/>
    </source>
</evidence>
<organism evidence="1 2">
    <name type="scientific">Schaedlerella arabinosiphila</name>
    <dbReference type="NCBI Taxonomy" id="2044587"/>
    <lineage>
        <taxon>Bacteria</taxon>
        <taxon>Bacillati</taxon>
        <taxon>Bacillota</taxon>
        <taxon>Clostridia</taxon>
        <taxon>Lachnospirales</taxon>
        <taxon>Lachnospiraceae</taxon>
        <taxon>Schaedlerella</taxon>
    </lineage>
</organism>
<reference evidence="1" key="1">
    <citation type="submission" date="2018-10" db="EMBL/GenBank/DDBJ databases">
        <title>Schaedlerella arabinophila gen. nov. sp. nov., isolated from the mouse intestinal tract and comparative analysis with the genome of the closely related altered Schaedler flora strain ASF502.</title>
        <authorList>
            <person name="Miyake S."/>
            <person name="Soh M."/>
            <person name="Seedorf H."/>
        </authorList>
    </citation>
    <scope>NUCLEOTIDE SEQUENCE [LARGE SCALE GENOMIC DNA]</scope>
    <source>
        <strain evidence="1">DSM 106076</strain>
    </source>
</reference>
<accession>A0A426DDU6</accession>
<dbReference type="Pfam" id="PF13366">
    <property type="entry name" value="PDDEXK_3"/>
    <property type="match status" value="1"/>
</dbReference>